<dbReference type="NCBIfam" id="NF040464">
    <property type="entry name" value="SCO3374_fam"/>
    <property type="match status" value="1"/>
</dbReference>
<proteinExistence type="predicted"/>
<evidence type="ECO:0000256" key="1">
    <source>
        <dbReference type="SAM" id="MobiDB-lite"/>
    </source>
</evidence>
<dbReference type="Proteomes" id="UP000655443">
    <property type="component" value="Unassembled WGS sequence"/>
</dbReference>
<dbReference type="AlphaFoldDB" id="A0A918YL25"/>
<dbReference type="EMBL" id="BMVG01000013">
    <property type="protein sequence ID" value="GHE07044.1"/>
    <property type="molecule type" value="Genomic_DNA"/>
</dbReference>
<dbReference type="InterPro" id="IPR047919">
    <property type="entry name" value="SCO3374-like"/>
</dbReference>
<evidence type="ECO:0000313" key="3">
    <source>
        <dbReference type="Proteomes" id="UP000655443"/>
    </source>
</evidence>
<feature type="compositionally biased region" description="Low complexity" evidence="1">
    <location>
        <begin position="171"/>
        <end position="180"/>
    </location>
</feature>
<gene>
    <name evidence="2" type="ORF">GCM10010339_50570</name>
</gene>
<accession>A0A918YL25</accession>
<feature type="region of interest" description="Disordered" evidence="1">
    <location>
        <begin position="1"/>
        <end position="53"/>
    </location>
</feature>
<evidence type="ECO:0000313" key="2">
    <source>
        <dbReference type="EMBL" id="GHE07044.1"/>
    </source>
</evidence>
<feature type="compositionally biased region" description="Pro residues" evidence="1">
    <location>
        <begin position="1"/>
        <end position="15"/>
    </location>
</feature>
<feature type="region of interest" description="Disordered" evidence="1">
    <location>
        <begin position="156"/>
        <end position="180"/>
    </location>
</feature>
<feature type="compositionally biased region" description="Basic and acidic residues" evidence="1">
    <location>
        <begin position="22"/>
        <end position="32"/>
    </location>
</feature>
<reference evidence="2" key="2">
    <citation type="submission" date="2020-09" db="EMBL/GenBank/DDBJ databases">
        <authorList>
            <person name="Sun Q."/>
            <person name="Ohkuma M."/>
        </authorList>
    </citation>
    <scope>NUCLEOTIDE SEQUENCE</scope>
    <source>
        <strain evidence="2">JCM 4714</strain>
    </source>
</reference>
<reference evidence="2" key="1">
    <citation type="journal article" date="2014" name="Int. J. Syst. Evol. Microbiol.">
        <title>Complete genome sequence of Corynebacterium casei LMG S-19264T (=DSM 44701T), isolated from a smear-ripened cheese.</title>
        <authorList>
            <consortium name="US DOE Joint Genome Institute (JGI-PGF)"/>
            <person name="Walter F."/>
            <person name="Albersmeier A."/>
            <person name="Kalinowski J."/>
            <person name="Ruckert C."/>
        </authorList>
    </citation>
    <scope>NUCLEOTIDE SEQUENCE</scope>
    <source>
        <strain evidence="2">JCM 4714</strain>
    </source>
</reference>
<name>A0A918YL25_9ACTN</name>
<comment type="caution">
    <text evidence="2">The sequence shown here is derived from an EMBL/GenBank/DDBJ whole genome shotgun (WGS) entry which is preliminary data.</text>
</comment>
<protein>
    <recommendedName>
        <fullName evidence="4">Proline-rich protein</fullName>
    </recommendedName>
</protein>
<keyword evidence="3" id="KW-1185">Reference proteome</keyword>
<sequence length="249" mass="25909">MAGSFPTPPSPPTDPMAPSDPMTRDAAAHDVAAHTVPLPRRPLDPEPESCAPSVCPDARTRHWYENDLGWATVPGRPLRLLTGMRFDVLDVPAEAGTGALRHLAPGSPVALKGDRMELLVAVGSAEEMPGLLDWLEWSAVTLDLRVLGAGDAMEAPLPPAGAHTPEPPGAAAPGAGPVQGAAVWLRPPGPGGEVEASLPAMPAVGRAGSAPDLVRLVDTVAAECHRVRLRRLRAGLPTACRRVQPLAFS</sequence>
<evidence type="ECO:0008006" key="4">
    <source>
        <dbReference type="Google" id="ProtNLM"/>
    </source>
</evidence>
<organism evidence="2 3">
    <name type="scientific">Streptomyces alanosinicus</name>
    <dbReference type="NCBI Taxonomy" id="68171"/>
    <lineage>
        <taxon>Bacteria</taxon>
        <taxon>Bacillati</taxon>
        <taxon>Actinomycetota</taxon>
        <taxon>Actinomycetes</taxon>
        <taxon>Kitasatosporales</taxon>
        <taxon>Streptomycetaceae</taxon>
        <taxon>Streptomyces</taxon>
    </lineage>
</organism>